<keyword evidence="2" id="KW-1185">Reference proteome</keyword>
<name>A0A494Y271_9BACL</name>
<evidence type="ECO:0000313" key="2">
    <source>
        <dbReference type="Proteomes" id="UP000282076"/>
    </source>
</evidence>
<evidence type="ECO:0008006" key="3">
    <source>
        <dbReference type="Google" id="ProtNLM"/>
    </source>
</evidence>
<protein>
    <recommendedName>
        <fullName evidence="3">Bactofilin</fullName>
    </recommendedName>
</protein>
<dbReference type="EMBL" id="RBZM01000003">
    <property type="protein sequence ID" value="RKP56090.1"/>
    <property type="molecule type" value="Genomic_DNA"/>
</dbReference>
<accession>A0A494Y271</accession>
<gene>
    <name evidence="1" type="ORF">D7Z26_05410</name>
</gene>
<proteinExistence type="predicted"/>
<dbReference type="Proteomes" id="UP000282076">
    <property type="component" value="Unassembled WGS sequence"/>
</dbReference>
<sequence length="214" mass="22917">MVGTTTSAGGLFRDVKLIGESEFHGNVDCLKFTNTGEVEVNGSLKAASELKVTGECTIRGSLEARRLRGRGEIKILQGLRGEHIKFTGNIDTGGDCEIDACELQGAFNIEGLLSADHLELKMFGPCRAREIGGTALSVKRSKASKLLSIFRSSGNAGLTVDQIEGDRVQLEYTVAAVVRGKHVTVGPGCEIGRVEYGETLTVHKSAIVKQRVKQ</sequence>
<organism evidence="1 2">
    <name type="scientific">Cohnella endophytica</name>
    <dbReference type="NCBI Taxonomy" id="2419778"/>
    <lineage>
        <taxon>Bacteria</taxon>
        <taxon>Bacillati</taxon>
        <taxon>Bacillota</taxon>
        <taxon>Bacilli</taxon>
        <taxon>Bacillales</taxon>
        <taxon>Paenibacillaceae</taxon>
        <taxon>Cohnella</taxon>
    </lineage>
</organism>
<evidence type="ECO:0000313" key="1">
    <source>
        <dbReference type="EMBL" id="RKP56090.1"/>
    </source>
</evidence>
<dbReference type="AlphaFoldDB" id="A0A494Y271"/>
<reference evidence="1 2" key="1">
    <citation type="submission" date="2018-10" db="EMBL/GenBank/DDBJ databases">
        <title>Cohnella sp. M2MS4P-1, whole genome shotgun sequence.</title>
        <authorList>
            <person name="Tuo L."/>
        </authorList>
    </citation>
    <scope>NUCLEOTIDE SEQUENCE [LARGE SCALE GENOMIC DNA]</scope>
    <source>
        <strain evidence="1 2">M2MS4P-1</strain>
    </source>
</reference>
<comment type="caution">
    <text evidence="1">The sequence shown here is derived from an EMBL/GenBank/DDBJ whole genome shotgun (WGS) entry which is preliminary data.</text>
</comment>